<comment type="similarity">
    <text evidence="9">Belongs to the binding-protein-dependent transport system permease family.</text>
</comment>
<evidence type="ECO:0000256" key="2">
    <source>
        <dbReference type="ARBA" id="ARBA00011557"/>
    </source>
</evidence>
<dbReference type="CDD" id="cd06261">
    <property type="entry name" value="TM_PBP2"/>
    <property type="match status" value="1"/>
</dbReference>
<evidence type="ECO:0000259" key="11">
    <source>
        <dbReference type="PROSITE" id="PS50928"/>
    </source>
</evidence>
<evidence type="ECO:0000256" key="10">
    <source>
        <dbReference type="RuleBase" id="RU363056"/>
    </source>
</evidence>
<feature type="transmembrane region" description="Helical" evidence="9">
    <location>
        <begin position="189"/>
        <end position="214"/>
    </location>
</feature>
<evidence type="ECO:0000256" key="7">
    <source>
        <dbReference type="ARBA" id="ARBA00022989"/>
    </source>
</evidence>
<feature type="transmembrane region" description="Helical" evidence="9">
    <location>
        <begin position="144"/>
        <end position="168"/>
    </location>
</feature>
<comment type="function">
    <text evidence="10">Part of the ABC transporter complex UgpBAEC involved in sn-glycerol-3-phosphate (G3P) import. Probably responsible for the translocation of the substrate across the membrane.</text>
</comment>
<keyword evidence="5 10" id="KW-1003">Cell membrane</keyword>
<evidence type="ECO:0000256" key="9">
    <source>
        <dbReference type="RuleBase" id="RU363032"/>
    </source>
</evidence>
<evidence type="ECO:0000256" key="1">
    <source>
        <dbReference type="ARBA" id="ARBA00004651"/>
    </source>
</evidence>
<dbReference type="InterPro" id="IPR000515">
    <property type="entry name" value="MetI-like"/>
</dbReference>
<dbReference type="SUPFAM" id="SSF161098">
    <property type="entry name" value="MetI-like"/>
    <property type="match status" value="1"/>
</dbReference>
<keyword evidence="4 9" id="KW-0813">Transport</keyword>
<comment type="subcellular location">
    <subcellularLocation>
        <location evidence="10">Cell inner membrane</location>
        <topology evidence="10">Multi-pass membrane protein</topology>
    </subcellularLocation>
    <subcellularLocation>
        <location evidence="1 9">Cell membrane</location>
        <topology evidence="1 9">Multi-pass membrane protein</topology>
    </subcellularLocation>
</comment>
<dbReference type="EMBL" id="JAQLOI010000001">
    <property type="protein sequence ID" value="MDB1123142.1"/>
    <property type="molecule type" value="Genomic_DNA"/>
</dbReference>
<dbReference type="PANTHER" id="PTHR43744:SF8">
    <property type="entry name" value="SN-GLYCEROL-3-PHOSPHATE TRANSPORT SYSTEM PERMEASE PROTEIN UGPE"/>
    <property type="match status" value="1"/>
</dbReference>
<evidence type="ECO:0000256" key="8">
    <source>
        <dbReference type="ARBA" id="ARBA00023136"/>
    </source>
</evidence>
<proteinExistence type="inferred from homology"/>
<keyword evidence="7 9" id="KW-1133">Transmembrane helix</keyword>
<dbReference type="PROSITE" id="PS50928">
    <property type="entry name" value="ABC_TM1"/>
    <property type="match status" value="1"/>
</dbReference>
<dbReference type="InterPro" id="IPR035906">
    <property type="entry name" value="MetI-like_sf"/>
</dbReference>
<keyword evidence="13" id="KW-1185">Reference proteome</keyword>
<dbReference type="Proteomes" id="UP001210678">
    <property type="component" value="Unassembled WGS sequence"/>
</dbReference>
<accession>A0ABT4YNL8</accession>
<sequence>MFPKPIEKSGRFVNISYRVALPISLMLWLLPLAAVMMTSIRSLEDINTGNYWGMPTDIQFIANYSQVFTQTPMGQYLINSLLITLPAVAGAVALSTLAGFALAKYKFKASIWIFALFIAGNFVPFQILMIPVRDLTIAFGIYDTHWALIFFHIAFQSGFCTLFMRNFIVGIPDALIEAARVEGVNEWKIFWHVVLPLVRPALAALSVLVFTFIWNDFFWALVLVQSDEVRPVTAGLSALKGQWTASWQFVSAGAVVAAVPPVILFFTMQRHFIAGLTLGATKG</sequence>
<evidence type="ECO:0000256" key="6">
    <source>
        <dbReference type="ARBA" id="ARBA00022692"/>
    </source>
</evidence>
<feature type="transmembrane region" description="Helical" evidence="9">
    <location>
        <begin position="245"/>
        <end position="266"/>
    </location>
</feature>
<organism evidence="12 13">
    <name type="scientific">Vibrio algarum</name>
    <dbReference type="NCBI Taxonomy" id="3020714"/>
    <lineage>
        <taxon>Bacteria</taxon>
        <taxon>Pseudomonadati</taxon>
        <taxon>Pseudomonadota</taxon>
        <taxon>Gammaproteobacteria</taxon>
        <taxon>Vibrionales</taxon>
        <taxon>Vibrionaceae</taxon>
        <taxon>Vibrio</taxon>
    </lineage>
</organism>
<keyword evidence="10" id="KW-0997">Cell inner membrane</keyword>
<protein>
    <recommendedName>
        <fullName evidence="3 10">sn-glycerol-3-phosphate transport system permease protein UgpE</fullName>
    </recommendedName>
</protein>
<gene>
    <name evidence="10" type="primary">ugpE</name>
    <name evidence="12" type="ORF">PGX00_05410</name>
</gene>
<comment type="subunit">
    <text evidence="2 10">The complex is composed of two ATP-binding proteins (UgpC), two transmembrane proteins (UgpA and UgpE) and a solute-binding protein (UgpB).</text>
</comment>
<feature type="domain" description="ABC transmembrane type-1" evidence="11">
    <location>
        <begin position="77"/>
        <end position="268"/>
    </location>
</feature>
<dbReference type="Pfam" id="PF00528">
    <property type="entry name" value="BPD_transp_1"/>
    <property type="match status" value="1"/>
</dbReference>
<feature type="transmembrane region" description="Helical" evidence="9">
    <location>
        <begin position="20"/>
        <end position="40"/>
    </location>
</feature>
<evidence type="ECO:0000256" key="4">
    <source>
        <dbReference type="ARBA" id="ARBA00022448"/>
    </source>
</evidence>
<evidence type="ECO:0000313" key="12">
    <source>
        <dbReference type="EMBL" id="MDB1123142.1"/>
    </source>
</evidence>
<dbReference type="PANTHER" id="PTHR43744">
    <property type="entry name" value="ABC TRANSPORTER PERMEASE PROTEIN MG189-RELATED-RELATED"/>
    <property type="match status" value="1"/>
</dbReference>
<reference evidence="12 13" key="1">
    <citation type="submission" date="2023-01" db="EMBL/GenBank/DDBJ databases">
        <title>Vibrio sp. KJ40-1 sp.nov, isolated from marine algae.</title>
        <authorList>
            <person name="Butt M."/>
            <person name="Kim J.M.J."/>
            <person name="Jeon C.O.C."/>
        </authorList>
    </citation>
    <scope>NUCLEOTIDE SEQUENCE [LARGE SCALE GENOMIC DNA]</scope>
    <source>
        <strain evidence="12 13">KJ40-1</strain>
    </source>
</reference>
<evidence type="ECO:0000313" key="13">
    <source>
        <dbReference type="Proteomes" id="UP001210678"/>
    </source>
</evidence>
<comment type="caution">
    <text evidence="12">The sequence shown here is derived from an EMBL/GenBank/DDBJ whole genome shotgun (WGS) entry which is preliminary data.</text>
</comment>
<feature type="transmembrane region" description="Helical" evidence="9">
    <location>
        <begin position="76"/>
        <end position="102"/>
    </location>
</feature>
<name>A0ABT4YNL8_9VIBR</name>
<keyword evidence="6 9" id="KW-0812">Transmembrane</keyword>
<evidence type="ECO:0000256" key="3">
    <source>
        <dbReference type="ARBA" id="ARBA00020515"/>
    </source>
</evidence>
<feature type="transmembrane region" description="Helical" evidence="9">
    <location>
        <begin position="109"/>
        <end position="132"/>
    </location>
</feature>
<dbReference type="Gene3D" id="1.10.3720.10">
    <property type="entry name" value="MetI-like"/>
    <property type="match status" value="1"/>
</dbReference>
<evidence type="ECO:0000256" key="5">
    <source>
        <dbReference type="ARBA" id="ARBA00022475"/>
    </source>
</evidence>
<dbReference type="RefSeq" id="WP_272133534.1">
    <property type="nucleotide sequence ID" value="NZ_JAQLOI010000001.1"/>
</dbReference>
<keyword evidence="8 9" id="KW-0472">Membrane</keyword>